<dbReference type="EMBL" id="BPLQ01005292">
    <property type="protein sequence ID" value="GIY13930.1"/>
    <property type="molecule type" value="Genomic_DNA"/>
</dbReference>
<sequence>MDLTKLLINAGRILNANNQYFVANPNSQSVTYRTHDVNLIRIEMLPPAALYIGKSLRRTDLLVKADTVLRYNKHTLTAEHSATVEACWTHNPKVRRLKPRSDSKEIFCTS</sequence>
<gene>
    <name evidence="1" type="ORF">CDAR_513871</name>
</gene>
<proteinExistence type="predicted"/>
<name>A0AAV4QXE6_9ARAC</name>
<protein>
    <submittedName>
        <fullName evidence="1">Uncharacterized protein</fullName>
    </submittedName>
</protein>
<accession>A0AAV4QXE6</accession>
<dbReference type="Proteomes" id="UP001054837">
    <property type="component" value="Unassembled WGS sequence"/>
</dbReference>
<comment type="caution">
    <text evidence="1">The sequence shown here is derived from an EMBL/GenBank/DDBJ whole genome shotgun (WGS) entry which is preliminary data.</text>
</comment>
<keyword evidence="2" id="KW-1185">Reference proteome</keyword>
<organism evidence="1 2">
    <name type="scientific">Caerostris darwini</name>
    <dbReference type="NCBI Taxonomy" id="1538125"/>
    <lineage>
        <taxon>Eukaryota</taxon>
        <taxon>Metazoa</taxon>
        <taxon>Ecdysozoa</taxon>
        <taxon>Arthropoda</taxon>
        <taxon>Chelicerata</taxon>
        <taxon>Arachnida</taxon>
        <taxon>Araneae</taxon>
        <taxon>Araneomorphae</taxon>
        <taxon>Entelegynae</taxon>
        <taxon>Araneoidea</taxon>
        <taxon>Araneidae</taxon>
        <taxon>Caerostris</taxon>
    </lineage>
</organism>
<reference evidence="1 2" key="1">
    <citation type="submission" date="2021-06" db="EMBL/GenBank/DDBJ databases">
        <title>Caerostris darwini draft genome.</title>
        <authorList>
            <person name="Kono N."/>
            <person name="Arakawa K."/>
        </authorList>
    </citation>
    <scope>NUCLEOTIDE SEQUENCE [LARGE SCALE GENOMIC DNA]</scope>
</reference>
<evidence type="ECO:0000313" key="2">
    <source>
        <dbReference type="Proteomes" id="UP001054837"/>
    </source>
</evidence>
<evidence type="ECO:0000313" key="1">
    <source>
        <dbReference type="EMBL" id="GIY13930.1"/>
    </source>
</evidence>
<dbReference type="AlphaFoldDB" id="A0AAV4QXE6"/>